<name>A0A7G9RWA4_9FIRM</name>
<dbReference type="CDD" id="cd04301">
    <property type="entry name" value="NAT_SF"/>
    <property type="match status" value="1"/>
</dbReference>
<reference evidence="2 3" key="1">
    <citation type="submission" date="2020-08" db="EMBL/GenBank/DDBJ databases">
        <title>Genome sequence of Erysipelothrix inopinata DSM 15511T.</title>
        <authorList>
            <person name="Hyun D.-W."/>
            <person name="Bae J.-W."/>
        </authorList>
    </citation>
    <scope>NUCLEOTIDE SEQUENCE [LARGE SCALE GENOMIC DNA]</scope>
    <source>
        <strain evidence="2 3">DSM 15511</strain>
    </source>
</reference>
<accession>A0A7G9RWA4</accession>
<dbReference type="InterPro" id="IPR000182">
    <property type="entry name" value="GNAT_dom"/>
</dbReference>
<dbReference type="EMBL" id="CP060715">
    <property type="protein sequence ID" value="QNN59879.1"/>
    <property type="molecule type" value="Genomic_DNA"/>
</dbReference>
<dbReference type="Pfam" id="PF00583">
    <property type="entry name" value="Acetyltransf_1"/>
    <property type="match status" value="1"/>
</dbReference>
<evidence type="ECO:0000313" key="2">
    <source>
        <dbReference type="EMBL" id="QNN59879.1"/>
    </source>
</evidence>
<feature type="domain" description="N-acetyltransferase" evidence="1">
    <location>
        <begin position="5"/>
        <end position="196"/>
    </location>
</feature>
<keyword evidence="3" id="KW-1185">Reference proteome</keyword>
<protein>
    <submittedName>
        <fullName evidence="2">GNAT family N-acetyltransferase</fullName>
    </submittedName>
</protein>
<keyword evidence="2" id="KW-0808">Transferase</keyword>
<dbReference type="InterPro" id="IPR016181">
    <property type="entry name" value="Acyl_CoA_acyltransferase"/>
</dbReference>
<sequence>MLRKMNLKSDNVFDIANLIYESDESLFGMLFGRKVTALTTLCQLIRNDDNSFSYKNIYVYEVDSKMVGIVLMYSVDRMHSDSPKSYTKQMGFFQSIQFIGSAILMDPITNLSKLDGVYIQNVCIKQEYRGNSYGSTMINVALEYLRVIGERNVYLDASIEKPRVQRFYKKLGFKIVEEVNIYLSDKGVYRMHQILE</sequence>
<evidence type="ECO:0000313" key="3">
    <source>
        <dbReference type="Proteomes" id="UP000515928"/>
    </source>
</evidence>
<evidence type="ECO:0000259" key="1">
    <source>
        <dbReference type="PROSITE" id="PS51186"/>
    </source>
</evidence>
<proteinExistence type="predicted"/>
<organism evidence="2 3">
    <name type="scientific">Erysipelothrix inopinata</name>
    <dbReference type="NCBI Taxonomy" id="225084"/>
    <lineage>
        <taxon>Bacteria</taxon>
        <taxon>Bacillati</taxon>
        <taxon>Bacillota</taxon>
        <taxon>Erysipelotrichia</taxon>
        <taxon>Erysipelotrichales</taxon>
        <taxon>Erysipelotrichaceae</taxon>
        <taxon>Erysipelothrix</taxon>
    </lineage>
</organism>
<dbReference type="SUPFAM" id="SSF55729">
    <property type="entry name" value="Acyl-CoA N-acyltransferases (Nat)"/>
    <property type="match status" value="1"/>
</dbReference>
<dbReference type="KEGG" id="eio:H9L01_05660"/>
<gene>
    <name evidence="2" type="ORF">H9L01_05660</name>
</gene>
<dbReference type="Gene3D" id="3.40.630.30">
    <property type="match status" value="1"/>
</dbReference>
<dbReference type="PROSITE" id="PS51186">
    <property type="entry name" value="GNAT"/>
    <property type="match status" value="1"/>
</dbReference>
<dbReference type="GO" id="GO:0016747">
    <property type="term" value="F:acyltransferase activity, transferring groups other than amino-acyl groups"/>
    <property type="evidence" value="ECO:0007669"/>
    <property type="project" value="InterPro"/>
</dbReference>
<dbReference type="Proteomes" id="UP000515928">
    <property type="component" value="Chromosome"/>
</dbReference>
<dbReference type="AlphaFoldDB" id="A0A7G9RWA4"/>
<dbReference type="RefSeq" id="WP_187533013.1">
    <property type="nucleotide sequence ID" value="NZ_CBCSHU010000002.1"/>
</dbReference>